<dbReference type="Proteomes" id="UP000054783">
    <property type="component" value="Unassembled WGS sequence"/>
</dbReference>
<keyword evidence="10" id="KW-1185">Reference proteome</keyword>
<feature type="domain" description="C2H2-type" evidence="8">
    <location>
        <begin position="867"/>
        <end position="896"/>
    </location>
</feature>
<feature type="compositionally biased region" description="Polar residues" evidence="7">
    <location>
        <begin position="504"/>
        <end position="518"/>
    </location>
</feature>
<feature type="compositionally biased region" description="Basic residues" evidence="7">
    <location>
        <begin position="375"/>
        <end position="385"/>
    </location>
</feature>
<dbReference type="Pfam" id="PF00096">
    <property type="entry name" value="zf-C2H2"/>
    <property type="match status" value="2"/>
</dbReference>
<dbReference type="FunFam" id="3.30.160.60:FF:000446">
    <property type="entry name" value="Zinc finger protein"/>
    <property type="match status" value="2"/>
</dbReference>
<reference evidence="9" key="1">
    <citation type="submission" date="2015-01" db="EMBL/GenBank/DDBJ databases">
        <title>Evolution of Trichinella species and genotypes.</title>
        <authorList>
            <person name="Korhonen P.K."/>
            <person name="Edoardo P."/>
            <person name="Giuseppe L.R."/>
            <person name="Gasser R.B."/>
        </authorList>
    </citation>
    <scope>NUCLEOTIDE SEQUENCE [LARGE SCALE GENOMIC DNA]</scope>
    <source>
        <strain evidence="9">ISS2496</strain>
    </source>
</reference>
<evidence type="ECO:0000256" key="2">
    <source>
        <dbReference type="ARBA" id="ARBA00022723"/>
    </source>
</evidence>
<accession>A0A0V0ZBP5</accession>
<name>A0A0V0ZBP5_9BILA</name>
<feature type="compositionally biased region" description="Low complexity" evidence="7">
    <location>
        <begin position="319"/>
        <end position="334"/>
    </location>
</feature>
<dbReference type="InterPro" id="IPR036236">
    <property type="entry name" value="Znf_C2H2_sf"/>
</dbReference>
<dbReference type="GO" id="GO:0008270">
    <property type="term" value="F:zinc ion binding"/>
    <property type="evidence" value="ECO:0007669"/>
    <property type="project" value="UniProtKB-KW"/>
</dbReference>
<feature type="domain" description="C2H2-type" evidence="8">
    <location>
        <begin position="833"/>
        <end position="861"/>
    </location>
</feature>
<dbReference type="SMART" id="SM01141">
    <property type="entry name" value="DRY_EERY"/>
    <property type="match status" value="1"/>
</dbReference>
<dbReference type="InterPro" id="IPR013087">
    <property type="entry name" value="Znf_C2H2_type"/>
</dbReference>
<evidence type="ECO:0000256" key="5">
    <source>
        <dbReference type="ARBA" id="ARBA00023187"/>
    </source>
</evidence>
<evidence type="ECO:0000313" key="9">
    <source>
        <dbReference type="EMBL" id="KRY09841.1"/>
    </source>
</evidence>
<feature type="compositionally biased region" description="Low complexity" evidence="7">
    <location>
        <begin position="462"/>
        <end position="503"/>
    </location>
</feature>
<organism evidence="9 10">
    <name type="scientific">Trichinella patagoniensis</name>
    <dbReference type="NCBI Taxonomy" id="990121"/>
    <lineage>
        <taxon>Eukaryota</taxon>
        <taxon>Metazoa</taxon>
        <taxon>Ecdysozoa</taxon>
        <taxon>Nematoda</taxon>
        <taxon>Enoplea</taxon>
        <taxon>Dorylaimia</taxon>
        <taxon>Trichinellida</taxon>
        <taxon>Trichinellidae</taxon>
        <taxon>Trichinella</taxon>
    </lineage>
</organism>
<feature type="compositionally biased region" description="Low complexity" evidence="7">
    <location>
        <begin position="387"/>
        <end position="396"/>
    </location>
</feature>
<dbReference type="AlphaFoldDB" id="A0A0V0ZBP5"/>
<feature type="compositionally biased region" description="Basic and acidic residues" evidence="7">
    <location>
        <begin position="543"/>
        <end position="555"/>
    </location>
</feature>
<dbReference type="PROSITE" id="PS00028">
    <property type="entry name" value="ZINC_FINGER_C2H2_1"/>
    <property type="match status" value="6"/>
</dbReference>
<dbReference type="GO" id="GO:0006397">
    <property type="term" value="P:mRNA processing"/>
    <property type="evidence" value="ECO:0007669"/>
    <property type="project" value="UniProtKB-KW"/>
</dbReference>
<proteinExistence type="predicted"/>
<evidence type="ECO:0000256" key="6">
    <source>
        <dbReference type="PROSITE-ProRule" id="PRU00042"/>
    </source>
</evidence>
<dbReference type="PANTHER" id="PTHR13161:SF4">
    <property type="entry name" value="CLK4-ASSOCIATING SERINE_ARGININE RICH PROTEIN"/>
    <property type="match status" value="1"/>
</dbReference>
<dbReference type="Pfam" id="PF09750">
    <property type="entry name" value="DRY_EERY"/>
    <property type="match status" value="1"/>
</dbReference>
<evidence type="ECO:0000256" key="4">
    <source>
        <dbReference type="ARBA" id="ARBA00022833"/>
    </source>
</evidence>
<dbReference type="PANTHER" id="PTHR13161">
    <property type="entry name" value="SPLICING FACTOR SUPPRESSOR OF WHITE APRICOT"/>
    <property type="match status" value="1"/>
</dbReference>
<evidence type="ECO:0000256" key="7">
    <source>
        <dbReference type="SAM" id="MobiDB-lite"/>
    </source>
</evidence>
<comment type="caution">
    <text evidence="9">The sequence shown here is derived from an EMBL/GenBank/DDBJ whole genome shotgun (WGS) entry which is preliminary data.</text>
</comment>
<dbReference type="GO" id="GO:0000122">
    <property type="term" value="P:negative regulation of transcription by RNA polymerase II"/>
    <property type="evidence" value="ECO:0007669"/>
    <property type="project" value="UniProtKB-ARBA"/>
</dbReference>
<feature type="compositionally biased region" description="Low complexity" evidence="7">
    <location>
        <begin position="530"/>
        <end position="542"/>
    </location>
</feature>
<dbReference type="EMBL" id="JYDQ01000255">
    <property type="protein sequence ID" value="KRY09841.1"/>
    <property type="molecule type" value="Genomic_DNA"/>
</dbReference>
<dbReference type="PROSITE" id="PS50157">
    <property type="entry name" value="ZINC_FINGER_C2H2_2"/>
    <property type="match status" value="4"/>
</dbReference>
<feature type="domain" description="C2H2-type" evidence="8">
    <location>
        <begin position="897"/>
        <end position="927"/>
    </location>
</feature>
<keyword evidence="4" id="KW-0862">Zinc</keyword>
<evidence type="ECO:0000256" key="1">
    <source>
        <dbReference type="ARBA" id="ARBA00022664"/>
    </source>
</evidence>
<feature type="domain" description="C2H2-type" evidence="8">
    <location>
        <begin position="763"/>
        <end position="785"/>
    </location>
</feature>
<dbReference type="SUPFAM" id="SSF57667">
    <property type="entry name" value="beta-beta-alpha zinc fingers"/>
    <property type="match status" value="2"/>
</dbReference>
<keyword evidence="2" id="KW-0479">Metal-binding</keyword>
<feature type="region of interest" description="Disordered" evidence="7">
    <location>
        <begin position="312"/>
        <end position="561"/>
    </location>
</feature>
<keyword evidence="1" id="KW-0507">mRNA processing</keyword>
<evidence type="ECO:0000256" key="3">
    <source>
        <dbReference type="ARBA" id="ARBA00022771"/>
    </source>
</evidence>
<sequence>MWFEARRQEKKIRSIMVDHKKRADRRRCFYDKIKKDPTEFLQIHGEACKIYADAAAANAATATWRRWQGNPSVMIDRFDVRAHLDTLPSKEGATGKRKSSTTTQKIDSYLNYERFRILVINDFLKVPEEHFLKQMYMEEHFGSSVITSVVKREEAKKKQLAPERAAIGYNYEDSTELCSDTAKAKPWNESINKQPSVSQLLSSDEEDLDELKGEEFDVHLDINQLTKEDILELDRLGARYHIKPGDFAKFLRQDEIERQEVHSSDILREEQDPLSVGFYFMFIVIECDNFLKPIHPGQIIEAGKETMLRKEEPSLQLADSDYSNSSSSSHSSSNGEVTFITSFGGESPQKMPAKAKAKLKSPFDVAGPYKERFHGGRSKSKKKIFHSTSSEDSSSNYRRRRDYRRRRCASSSDVESKSHSKRRRRHKISSSSRHTRRNRHRRKSYSCSTSSDRSNTRKSRSRTTSSSTNGNGSNNDTKKSCSSGDDASHHSASAKSGNSRSSSVQTTGSRISSNNVQLYSEERAHGSQQSDASILSIHSSMSDSEKERREVENTKRRLRRTKREFMNAKNVANVVTNDDHSKKNTKPTGAELLKMRTQRALRKMLARNQEEEKMKREERRRERMIGCIMAGNVIVRGRKSAAEITDAVFDIAIQLHPAGAVDDANATGGREINMSRSDGRWICWVEGCCQLFGNQILLKKHLHNVHNIGTYVTEYICPESGCLKVFESKKLCRDHVHSAHGDYRCNKYNELRKHVAMVHPLPLECTECGKTFSQRQCLRRHLRSHVNFIQCPVSGCTHKASKSGMARHVKENHADKLVDQRKEDSLLREKLHFVCPNCGKHFAIARYLTRHVQRMHEGKKGKPRRLYECSVEGCGLKFRSLVQLTDHNNTHTGSKPYVCEESGCGHTFACRSSLQQHMKKIHVKSLSVVETVKFFAGLQSMGRMSENG</sequence>
<evidence type="ECO:0000259" key="8">
    <source>
        <dbReference type="PROSITE" id="PS50157"/>
    </source>
</evidence>
<dbReference type="Gene3D" id="3.30.160.60">
    <property type="entry name" value="Classic Zinc Finger"/>
    <property type="match status" value="4"/>
</dbReference>
<feature type="compositionally biased region" description="Basic residues" evidence="7">
    <location>
        <begin position="397"/>
        <end position="408"/>
    </location>
</feature>
<evidence type="ECO:0000313" key="10">
    <source>
        <dbReference type="Proteomes" id="UP000054783"/>
    </source>
</evidence>
<gene>
    <name evidence="9" type="primary">Ivns1abp</name>
    <name evidence="9" type="ORF">T12_2079</name>
</gene>
<dbReference type="GO" id="GO:0008380">
    <property type="term" value="P:RNA splicing"/>
    <property type="evidence" value="ECO:0007669"/>
    <property type="project" value="UniProtKB-KW"/>
</dbReference>
<dbReference type="SMART" id="SM00355">
    <property type="entry name" value="ZnF_C2H2"/>
    <property type="match status" value="8"/>
</dbReference>
<dbReference type="InterPro" id="IPR040397">
    <property type="entry name" value="SWAP"/>
</dbReference>
<protein>
    <submittedName>
        <fullName evidence="9">CLK4-associating serine/arginine rich protein</fullName>
    </submittedName>
</protein>
<keyword evidence="3 6" id="KW-0863">Zinc-finger</keyword>
<dbReference type="InterPro" id="IPR019147">
    <property type="entry name" value="SWAP_N_domain"/>
</dbReference>
<dbReference type="GO" id="GO:0005634">
    <property type="term" value="C:nucleus"/>
    <property type="evidence" value="ECO:0007669"/>
    <property type="project" value="UniProtKB-ARBA"/>
</dbReference>
<keyword evidence="5" id="KW-0508">mRNA splicing</keyword>
<feature type="compositionally biased region" description="Basic residues" evidence="7">
    <location>
        <begin position="419"/>
        <end position="444"/>
    </location>
</feature>